<accession>A0A9P1DJW6</accession>
<gene>
    <name evidence="4" type="ORF">C1SCF055_LOCUS35314</name>
</gene>
<evidence type="ECO:0000313" key="5">
    <source>
        <dbReference type="EMBL" id="CAL4797305.1"/>
    </source>
</evidence>
<proteinExistence type="predicted"/>
<feature type="compositionally biased region" description="Acidic residues" evidence="2">
    <location>
        <begin position="24"/>
        <end position="33"/>
    </location>
</feature>
<keyword evidence="6" id="KW-1185">Reference proteome</keyword>
<protein>
    <submittedName>
        <fullName evidence="5">Tudor and KH domain-containing protein</fullName>
    </submittedName>
</protein>
<dbReference type="GO" id="GO:0003723">
    <property type="term" value="F:RNA binding"/>
    <property type="evidence" value="ECO:0007669"/>
    <property type="project" value="UniProtKB-UniRule"/>
</dbReference>
<evidence type="ECO:0000256" key="2">
    <source>
        <dbReference type="SAM" id="MobiDB-lite"/>
    </source>
</evidence>
<dbReference type="OrthoDB" id="442947at2759"/>
<evidence type="ECO:0000256" key="1">
    <source>
        <dbReference type="PROSITE-ProRule" id="PRU00117"/>
    </source>
</evidence>
<dbReference type="CDD" id="cd00105">
    <property type="entry name" value="KH-I"/>
    <property type="match status" value="1"/>
</dbReference>
<feature type="region of interest" description="Disordered" evidence="2">
    <location>
        <begin position="1"/>
        <end position="108"/>
    </location>
</feature>
<evidence type="ECO:0000313" key="4">
    <source>
        <dbReference type="EMBL" id="CAI4009993.1"/>
    </source>
</evidence>
<dbReference type="SMART" id="SM00322">
    <property type="entry name" value="KH"/>
    <property type="match status" value="2"/>
</dbReference>
<comment type="caution">
    <text evidence="4">The sequence shown here is derived from an EMBL/GenBank/DDBJ whole genome shotgun (WGS) entry which is preliminary data.</text>
</comment>
<dbReference type="SUPFAM" id="SSF54791">
    <property type="entry name" value="Eukaryotic type KH-domain (KH-domain type I)"/>
    <property type="match status" value="2"/>
</dbReference>
<dbReference type="InterPro" id="IPR004087">
    <property type="entry name" value="KH_dom"/>
</dbReference>
<evidence type="ECO:0000313" key="6">
    <source>
        <dbReference type="Proteomes" id="UP001152797"/>
    </source>
</evidence>
<dbReference type="EMBL" id="CAMXCT030004691">
    <property type="protein sequence ID" value="CAL4797305.1"/>
    <property type="molecule type" value="Genomic_DNA"/>
</dbReference>
<dbReference type="Gene3D" id="3.30.1370.10">
    <property type="entry name" value="K Homology domain, type 1"/>
    <property type="match status" value="2"/>
</dbReference>
<dbReference type="Proteomes" id="UP001152797">
    <property type="component" value="Unassembled WGS sequence"/>
</dbReference>
<reference evidence="4" key="1">
    <citation type="submission" date="2022-10" db="EMBL/GenBank/DDBJ databases">
        <authorList>
            <person name="Chen Y."/>
            <person name="Dougan E. K."/>
            <person name="Chan C."/>
            <person name="Rhodes N."/>
            <person name="Thang M."/>
        </authorList>
    </citation>
    <scope>NUCLEOTIDE SEQUENCE</scope>
</reference>
<feature type="region of interest" description="Disordered" evidence="2">
    <location>
        <begin position="494"/>
        <end position="513"/>
    </location>
</feature>
<reference evidence="5 6" key="2">
    <citation type="submission" date="2024-05" db="EMBL/GenBank/DDBJ databases">
        <authorList>
            <person name="Chen Y."/>
            <person name="Shah S."/>
            <person name="Dougan E. K."/>
            <person name="Thang M."/>
            <person name="Chan C."/>
        </authorList>
    </citation>
    <scope>NUCLEOTIDE SEQUENCE [LARGE SCALE GENOMIC DNA]</scope>
</reference>
<dbReference type="Pfam" id="PF00013">
    <property type="entry name" value="KH_1"/>
    <property type="match status" value="2"/>
</dbReference>
<dbReference type="InterPro" id="IPR004088">
    <property type="entry name" value="KH_dom_type_1"/>
</dbReference>
<dbReference type="InterPro" id="IPR036612">
    <property type="entry name" value="KH_dom_type_1_sf"/>
</dbReference>
<organism evidence="4">
    <name type="scientific">Cladocopium goreaui</name>
    <dbReference type="NCBI Taxonomy" id="2562237"/>
    <lineage>
        <taxon>Eukaryota</taxon>
        <taxon>Sar</taxon>
        <taxon>Alveolata</taxon>
        <taxon>Dinophyceae</taxon>
        <taxon>Suessiales</taxon>
        <taxon>Symbiodiniaceae</taxon>
        <taxon>Cladocopium</taxon>
    </lineage>
</organism>
<name>A0A9P1DJW6_9DINO</name>
<feature type="domain" description="K Homology" evidence="3">
    <location>
        <begin position="262"/>
        <end position="330"/>
    </location>
</feature>
<dbReference type="EMBL" id="CAMXCT020004691">
    <property type="protein sequence ID" value="CAL1163368.1"/>
    <property type="molecule type" value="Genomic_DNA"/>
</dbReference>
<keyword evidence="1" id="KW-0694">RNA-binding</keyword>
<sequence>MLGRKREDLASKGGAKKRKKWQEESDDDEEPEEATVTAEEMEEWKAKMAEEEKQEERERQRREREQREEAERQERERQKRIEEEERERKELEEQLEEEERERQNARRERAEKVAQEVKRLWDQPPVETSPSPVRTVPPRVVPVPVPPVAVGTPPVPVMTPLMQAQAAGANIAASLMASHPASGGEEGDVTVHVQVPASRVKDLLGVQGRNIKAIKSQTGVMKVGVLDRNDPANVEIVGSAAAVEQCRALVQSVVDGDLTAIGNISETMDIDSRLISRLIGPKGQNISNMKDQSGAYLAVKEVSPGVNKVVITGFPDCVARGRELVVNFMNQDHSLMPTGMPGQGLPPQMPNGMRPCGFGHQGEDGMPARMPVQGMPQNAWGPGPGKGFAKGANQSPGWSNEWEGQSWQGDWQAPAWPDQAWGKGKNNWNPSMGNHGDFGKGGAFQPETWEWGNERQEANWAPMAPMGSAIAPIGAPIGSAIGSSMGPSMAPAIGSPDTTSWDDQQGPGWSQEWDPAWQQRWPQPAGFGGFSGAQNGAIGAGQAWNA</sequence>
<feature type="compositionally biased region" description="Basic and acidic residues" evidence="2">
    <location>
        <begin position="1"/>
        <end position="10"/>
    </location>
</feature>
<dbReference type="PROSITE" id="PS50084">
    <property type="entry name" value="KH_TYPE_1"/>
    <property type="match status" value="2"/>
</dbReference>
<feature type="domain" description="K Homology" evidence="3">
    <location>
        <begin position="187"/>
        <end position="255"/>
    </location>
</feature>
<feature type="compositionally biased region" description="Basic and acidic residues" evidence="2">
    <location>
        <begin position="43"/>
        <end position="92"/>
    </location>
</feature>
<dbReference type="AlphaFoldDB" id="A0A9P1DJW6"/>
<evidence type="ECO:0000259" key="3">
    <source>
        <dbReference type="SMART" id="SM00322"/>
    </source>
</evidence>
<dbReference type="EMBL" id="CAMXCT010004691">
    <property type="protein sequence ID" value="CAI4009993.1"/>
    <property type="molecule type" value="Genomic_DNA"/>
</dbReference>